<evidence type="ECO:0000313" key="2">
    <source>
        <dbReference type="EMBL" id="TKR67073.1"/>
    </source>
</evidence>
<evidence type="ECO:0000313" key="3">
    <source>
        <dbReference type="Proteomes" id="UP000298663"/>
    </source>
</evidence>
<dbReference type="AlphaFoldDB" id="A0A4U5MDZ1"/>
<dbReference type="Proteomes" id="UP000298663">
    <property type="component" value="Unassembled WGS sequence"/>
</dbReference>
<keyword evidence="1" id="KW-0732">Signal</keyword>
<organism evidence="2 3">
    <name type="scientific">Steinernema carpocapsae</name>
    <name type="common">Entomopathogenic nematode</name>
    <dbReference type="NCBI Taxonomy" id="34508"/>
    <lineage>
        <taxon>Eukaryota</taxon>
        <taxon>Metazoa</taxon>
        <taxon>Ecdysozoa</taxon>
        <taxon>Nematoda</taxon>
        <taxon>Chromadorea</taxon>
        <taxon>Rhabditida</taxon>
        <taxon>Tylenchina</taxon>
        <taxon>Panagrolaimomorpha</taxon>
        <taxon>Strongyloidoidea</taxon>
        <taxon>Steinernematidae</taxon>
        <taxon>Steinernema</taxon>
    </lineage>
</organism>
<feature type="signal peptide" evidence="1">
    <location>
        <begin position="1"/>
        <end position="20"/>
    </location>
</feature>
<accession>A0A4U5MDZ1</accession>
<reference evidence="2 3" key="1">
    <citation type="journal article" date="2015" name="Genome Biol.">
        <title>Comparative genomics of Steinernema reveals deeply conserved gene regulatory networks.</title>
        <authorList>
            <person name="Dillman A.R."/>
            <person name="Macchietto M."/>
            <person name="Porter C.F."/>
            <person name="Rogers A."/>
            <person name="Williams B."/>
            <person name="Antoshechkin I."/>
            <person name="Lee M.M."/>
            <person name="Goodwin Z."/>
            <person name="Lu X."/>
            <person name="Lewis E.E."/>
            <person name="Goodrich-Blair H."/>
            <person name="Stock S.P."/>
            <person name="Adams B.J."/>
            <person name="Sternberg P.W."/>
            <person name="Mortazavi A."/>
        </authorList>
    </citation>
    <scope>NUCLEOTIDE SEQUENCE [LARGE SCALE GENOMIC DNA]</scope>
    <source>
        <strain evidence="2 3">ALL</strain>
    </source>
</reference>
<comment type="caution">
    <text evidence="2">The sequence shown here is derived from an EMBL/GenBank/DDBJ whole genome shotgun (WGS) entry which is preliminary data.</text>
</comment>
<reference evidence="2 3" key="2">
    <citation type="journal article" date="2019" name="G3 (Bethesda)">
        <title>Hybrid Assembly of the Genome of the Entomopathogenic Nematode Steinernema carpocapsae Identifies the X-Chromosome.</title>
        <authorList>
            <person name="Serra L."/>
            <person name="Macchietto M."/>
            <person name="Macias-Munoz A."/>
            <person name="McGill C.J."/>
            <person name="Rodriguez I.M."/>
            <person name="Rodriguez B."/>
            <person name="Murad R."/>
            <person name="Mortazavi A."/>
        </authorList>
    </citation>
    <scope>NUCLEOTIDE SEQUENCE [LARGE SCALE GENOMIC DNA]</scope>
    <source>
        <strain evidence="2 3">ALL</strain>
    </source>
</reference>
<keyword evidence="3" id="KW-1185">Reference proteome</keyword>
<proteinExistence type="predicted"/>
<gene>
    <name evidence="2" type="ORF">L596_023280</name>
</gene>
<evidence type="ECO:0000256" key="1">
    <source>
        <dbReference type="SAM" id="SignalP"/>
    </source>
</evidence>
<protein>
    <submittedName>
        <fullName evidence="2">Uncharacterized protein</fullName>
    </submittedName>
</protein>
<feature type="chain" id="PRO_5020999434" evidence="1">
    <location>
        <begin position="21"/>
        <end position="74"/>
    </location>
</feature>
<sequence length="74" mass="8469">MKSLFVVFCLLFLFVIQVQASYPNCPENNPDCLDLSCPNNDPDCLLFRRIRSSGFREVNGNMKVNRSTEECCES</sequence>
<dbReference type="EMBL" id="AZBU02000008">
    <property type="protein sequence ID" value="TKR67073.1"/>
    <property type="molecule type" value="Genomic_DNA"/>
</dbReference>
<name>A0A4U5MDZ1_STECR</name>